<evidence type="ECO:0000256" key="4">
    <source>
        <dbReference type="ARBA" id="ARBA00023136"/>
    </source>
</evidence>
<dbReference type="PANTHER" id="PTHR31794">
    <property type="entry name" value="AUXIN EFFLUX TRANSPORTER FAMILY PROTEIN (EUROFUNG)"/>
    <property type="match status" value="1"/>
</dbReference>
<feature type="transmembrane region" description="Helical" evidence="5">
    <location>
        <begin position="44"/>
        <end position="62"/>
    </location>
</feature>
<gene>
    <name evidence="6" type="ORF">FMOSSE_LOCUS8190</name>
</gene>
<feature type="transmembrane region" description="Helical" evidence="5">
    <location>
        <begin position="12"/>
        <end position="32"/>
    </location>
</feature>
<comment type="caution">
    <text evidence="6">The sequence shown here is derived from an EMBL/GenBank/DDBJ whole genome shotgun (WGS) entry which is preliminary data.</text>
</comment>
<dbReference type="Pfam" id="PF03547">
    <property type="entry name" value="Mem_trans"/>
    <property type="match status" value="1"/>
</dbReference>
<feature type="transmembrane region" description="Helical" evidence="5">
    <location>
        <begin position="294"/>
        <end position="317"/>
    </location>
</feature>
<proteinExistence type="predicted"/>
<protein>
    <submittedName>
        <fullName evidence="6">16521_t:CDS:1</fullName>
    </submittedName>
</protein>
<evidence type="ECO:0000313" key="7">
    <source>
        <dbReference type="Proteomes" id="UP000789375"/>
    </source>
</evidence>
<sequence length="382" mass="42745">MDPSIKLSSLLLASIESTGLVIGIVLIGYIGSRSGIISQKIRKNLAQLVMNLFLPCLLFSQIGSNISASMLLNLWPLAFFCIIYIVIGRFFSKLGSKLLRLSSSNKKFVERSITFNNITSLPVGFIKVLANTNVIRLFACDDDEPSEQTVTRGITYLLLSTLFVLITRCILDLIFSKEKLVKLTKNDLKTLPIYYDETTPLITARSKSKCKKLFKTLGSVMSPPLYAGILAIIIGTIPSLKNIFFEEASFHRNITRAMQCIASMTVPLTLLNIGAQSGFATNLKERETIKSISFIMSCRFFLMPIIGGLLTLTVRNWFIDDPMLIFVLIALACWPTNIDFMNTESNTAALIHADDLIDAIIHFQTRIHWKQMLAHKVFKLNS</sequence>
<dbReference type="PANTHER" id="PTHR31794:SF4">
    <property type="entry name" value="AUXIN EFFLUX TRANSPORTER FAMILY PROTEIN (EUROFUNG)"/>
    <property type="match status" value="1"/>
</dbReference>
<dbReference type="GO" id="GO:0055085">
    <property type="term" value="P:transmembrane transport"/>
    <property type="evidence" value="ECO:0007669"/>
    <property type="project" value="InterPro"/>
</dbReference>
<dbReference type="Proteomes" id="UP000789375">
    <property type="component" value="Unassembled WGS sequence"/>
</dbReference>
<evidence type="ECO:0000256" key="5">
    <source>
        <dbReference type="SAM" id="Phobius"/>
    </source>
</evidence>
<dbReference type="EMBL" id="CAJVPP010002069">
    <property type="protein sequence ID" value="CAG8585927.1"/>
    <property type="molecule type" value="Genomic_DNA"/>
</dbReference>
<keyword evidence="4 5" id="KW-0472">Membrane</keyword>
<feature type="transmembrane region" description="Helical" evidence="5">
    <location>
        <begin position="254"/>
        <end position="273"/>
    </location>
</feature>
<evidence type="ECO:0000313" key="6">
    <source>
        <dbReference type="EMBL" id="CAG8585927.1"/>
    </source>
</evidence>
<feature type="transmembrane region" description="Helical" evidence="5">
    <location>
        <begin position="154"/>
        <end position="175"/>
    </location>
</feature>
<accession>A0A9N9BZ28</accession>
<keyword evidence="2 5" id="KW-0812">Transmembrane</keyword>
<name>A0A9N9BZ28_FUNMO</name>
<dbReference type="GO" id="GO:0016020">
    <property type="term" value="C:membrane"/>
    <property type="evidence" value="ECO:0007669"/>
    <property type="project" value="UniProtKB-SubCell"/>
</dbReference>
<dbReference type="GO" id="GO:0005783">
    <property type="term" value="C:endoplasmic reticulum"/>
    <property type="evidence" value="ECO:0007669"/>
    <property type="project" value="TreeGrafter"/>
</dbReference>
<feature type="transmembrane region" description="Helical" evidence="5">
    <location>
        <begin position="74"/>
        <end position="92"/>
    </location>
</feature>
<comment type="subcellular location">
    <subcellularLocation>
        <location evidence="1">Membrane</location>
        <topology evidence="1">Multi-pass membrane protein</topology>
    </subcellularLocation>
</comment>
<keyword evidence="3 5" id="KW-1133">Transmembrane helix</keyword>
<reference evidence="6" key="1">
    <citation type="submission" date="2021-06" db="EMBL/GenBank/DDBJ databases">
        <authorList>
            <person name="Kallberg Y."/>
            <person name="Tangrot J."/>
            <person name="Rosling A."/>
        </authorList>
    </citation>
    <scope>NUCLEOTIDE SEQUENCE</scope>
    <source>
        <strain evidence="6">87-6 pot B 2015</strain>
    </source>
</reference>
<dbReference type="InterPro" id="IPR004776">
    <property type="entry name" value="Mem_transp_PIN-like"/>
</dbReference>
<organism evidence="6 7">
    <name type="scientific">Funneliformis mosseae</name>
    <name type="common">Endomycorrhizal fungus</name>
    <name type="synonym">Glomus mosseae</name>
    <dbReference type="NCBI Taxonomy" id="27381"/>
    <lineage>
        <taxon>Eukaryota</taxon>
        <taxon>Fungi</taxon>
        <taxon>Fungi incertae sedis</taxon>
        <taxon>Mucoromycota</taxon>
        <taxon>Glomeromycotina</taxon>
        <taxon>Glomeromycetes</taxon>
        <taxon>Glomerales</taxon>
        <taxon>Glomeraceae</taxon>
        <taxon>Funneliformis</taxon>
    </lineage>
</organism>
<feature type="transmembrane region" description="Helical" evidence="5">
    <location>
        <begin position="113"/>
        <end position="134"/>
    </location>
</feature>
<evidence type="ECO:0000256" key="3">
    <source>
        <dbReference type="ARBA" id="ARBA00022989"/>
    </source>
</evidence>
<evidence type="ECO:0000256" key="2">
    <source>
        <dbReference type="ARBA" id="ARBA00022692"/>
    </source>
</evidence>
<keyword evidence="7" id="KW-1185">Reference proteome</keyword>
<evidence type="ECO:0000256" key="1">
    <source>
        <dbReference type="ARBA" id="ARBA00004141"/>
    </source>
</evidence>
<feature type="transmembrane region" description="Helical" evidence="5">
    <location>
        <begin position="213"/>
        <end position="234"/>
    </location>
</feature>
<dbReference type="AlphaFoldDB" id="A0A9N9BZ28"/>